<dbReference type="Pfam" id="PF17768">
    <property type="entry name" value="RecJ_OB"/>
    <property type="match status" value="1"/>
</dbReference>
<dbReference type="PANTHER" id="PTHR30255">
    <property type="entry name" value="SINGLE-STRANDED-DNA-SPECIFIC EXONUCLEASE RECJ"/>
    <property type="match status" value="1"/>
</dbReference>
<evidence type="ECO:0000259" key="6">
    <source>
        <dbReference type="Pfam" id="PF01368"/>
    </source>
</evidence>
<evidence type="ECO:0000256" key="3">
    <source>
        <dbReference type="ARBA" id="ARBA00022722"/>
    </source>
</evidence>
<dbReference type="InterPro" id="IPR041122">
    <property type="entry name" value="RecJ_OB"/>
</dbReference>
<protein>
    <recommendedName>
        <fullName evidence="2">Single-stranded-DNA-specific exonuclease RecJ</fullName>
    </recommendedName>
</protein>
<keyword evidence="5 10" id="KW-0269">Exonuclease</keyword>
<dbReference type="Gene3D" id="3.90.1640.30">
    <property type="match status" value="1"/>
</dbReference>
<evidence type="ECO:0000259" key="9">
    <source>
        <dbReference type="Pfam" id="PF17768"/>
    </source>
</evidence>
<dbReference type="InterPro" id="IPR004610">
    <property type="entry name" value="RecJ"/>
</dbReference>
<dbReference type="PANTHER" id="PTHR30255:SF2">
    <property type="entry name" value="SINGLE-STRANDED-DNA-SPECIFIC EXONUCLEASE RECJ"/>
    <property type="match status" value="1"/>
</dbReference>
<comment type="similarity">
    <text evidence="1">Belongs to the RecJ family.</text>
</comment>
<dbReference type="InterPro" id="IPR001667">
    <property type="entry name" value="DDH_dom"/>
</dbReference>
<dbReference type="InterPro" id="IPR051673">
    <property type="entry name" value="SSDNA_exonuclease_RecJ"/>
</dbReference>
<gene>
    <name evidence="10" type="ORF">BC6307_16105</name>
</gene>
<dbReference type="InterPro" id="IPR038763">
    <property type="entry name" value="DHH_sf"/>
</dbReference>
<sequence length="782" mass="89108">MLLSKSRWNIKKPNEEKVKELVDTLKVTPLIATLLVNRGIEDVEEASSFLNINEMDFHDPFLLEDMEKVVERIKTAVQKEEKILVFGDYDADGVSSTTVLLTALQEIGARADFYIPNRFTEGYGPNETAFRWAKEQNYTLIITVDTGISAHHEGEVAKELGLDLIITDHHEPSPTLPESYAIIHPKKTTCSYPYKELAGVGVAFKVAHALLGRVPEHLIEIAAIGTIADLVPLTGENRLIAYRGIRQMKSTTRAGLRALFQKCGVDMANITEETIGFTIGPRINAVGRLADADPAVHLLMATTYEEAVALVEEIDGYNKERQQIVAKITEEAIKQVEEKYPPEEHSFIIVEGYDWNAGVIGIVASRLVDKFYRPTIVLSLDDKTGLAKGSARSIKGFDLFEHLSDCRDILPHFGGHPMAAGMTLEMKNVHELRTRMNRKASEILTEEDFIPITDVDMQCELEDISLQTIEQLERLAPYGVANPKPKVVVPNASLQQIRQIGSNNTHLKLMIEKNNESLDCVGFGFGDAYHEISPSCKIHVLGELSINEWNNIRKPQLFIQDIKIDEWQLFDIRSSKQLSNTLKQLNKEKARLVHFSSEALHDLPIAEEWKSNSLHIVDIENYRFSEETHLILLDLPTDEEQLISLIKLAKPTRIYASFYQRENHFFSTIPTRDHFKWFYSLIMKKGSIDLNRYAEDIAKTRGWSKETVDFISQVFFELEFVTIDNGFISLNSGSMKRDLTESRTYQKKQKQIELENKFLYSTYHQLKTWFDEHVNELRTVYS</sequence>
<dbReference type="AlphaFoldDB" id="A0A223KT72"/>
<dbReference type="SUPFAM" id="SSF64182">
    <property type="entry name" value="DHH phosphoesterases"/>
    <property type="match status" value="1"/>
</dbReference>
<evidence type="ECO:0000256" key="5">
    <source>
        <dbReference type="ARBA" id="ARBA00022839"/>
    </source>
</evidence>
<keyword evidence="11" id="KW-1185">Reference proteome</keyword>
<proteinExistence type="inferred from homology"/>
<evidence type="ECO:0000256" key="4">
    <source>
        <dbReference type="ARBA" id="ARBA00022801"/>
    </source>
</evidence>
<dbReference type="GO" id="GO:0003676">
    <property type="term" value="F:nucleic acid binding"/>
    <property type="evidence" value="ECO:0007669"/>
    <property type="project" value="InterPro"/>
</dbReference>
<dbReference type="Pfam" id="PF02272">
    <property type="entry name" value="DHHA1"/>
    <property type="match status" value="1"/>
</dbReference>
<dbReference type="Proteomes" id="UP000215224">
    <property type="component" value="Chromosome"/>
</dbReference>
<dbReference type="NCBIfam" id="TIGR00644">
    <property type="entry name" value="recJ"/>
    <property type="match status" value="1"/>
</dbReference>
<dbReference type="STRING" id="1314751.GCA_001591425_04481"/>
<reference evidence="10 11" key="1">
    <citation type="submission" date="2016-12" db="EMBL/GenBank/DDBJ databases">
        <title>The whole genome sequencing and assembly of Bacillus cohnii DSM 6307T strain.</title>
        <authorList>
            <person name="Lee Y.-J."/>
            <person name="Yi H."/>
            <person name="Bahn Y.-S."/>
            <person name="Kim J.F."/>
            <person name="Lee D.-W."/>
        </authorList>
    </citation>
    <scope>NUCLEOTIDE SEQUENCE [LARGE SCALE GENOMIC DNA]</scope>
    <source>
        <strain evidence="10 11">DSM 6307</strain>
    </source>
</reference>
<feature type="domain" description="DDH" evidence="6">
    <location>
        <begin position="82"/>
        <end position="226"/>
    </location>
</feature>
<evidence type="ECO:0000313" key="11">
    <source>
        <dbReference type="Proteomes" id="UP000215224"/>
    </source>
</evidence>
<dbReference type="GO" id="GO:0006310">
    <property type="term" value="P:DNA recombination"/>
    <property type="evidence" value="ECO:0007669"/>
    <property type="project" value="InterPro"/>
</dbReference>
<dbReference type="EMBL" id="CP018866">
    <property type="protein sequence ID" value="AST92702.1"/>
    <property type="molecule type" value="Genomic_DNA"/>
</dbReference>
<dbReference type="Pfam" id="PF10141">
    <property type="entry name" value="ssDNA-exonuc_C"/>
    <property type="match status" value="1"/>
</dbReference>
<evidence type="ECO:0000256" key="2">
    <source>
        <dbReference type="ARBA" id="ARBA00019841"/>
    </source>
</evidence>
<feature type="domain" description="Single-stranded-DNA-specific exonuclease RecJ C-terminal" evidence="8">
    <location>
        <begin position="568"/>
        <end position="770"/>
    </location>
</feature>
<evidence type="ECO:0000259" key="7">
    <source>
        <dbReference type="Pfam" id="PF02272"/>
    </source>
</evidence>
<keyword evidence="4" id="KW-0378">Hydrolase</keyword>
<name>A0A223KT72_9BACI</name>
<dbReference type="InterPro" id="IPR003156">
    <property type="entry name" value="DHHA1_dom"/>
</dbReference>
<dbReference type="GO" id="GO:0008409">
    <property type="term" value="F:5'-3' exonuclease activity"/>
    <property type="evidence" value="ECO:0007669"/>
    <property type="project" value="InterPro"/>
</dbReference>
<evidence type="ECO:0000313" key="10">
    <source>
        <dbReference type="EMBL" id="AST92702.1"/>
    </source>
</evidence>
<organism evidence="10 11">
    <name type="scientific">Sutcliffiella cohnii</name>
    <dbReference type="NCBI Taxonomy" id="33932"/>
    <lineage>
        <taxon>Bacteria</taxon>
        <taxon>Bacillati</taxon>
        <taxon>Bacillota</taxon>
        <taxon>Bacilli</taxon>
        <taxon>Bacillales</taxon>
        <taxon>Bacillaceae</taxon>
        <taxon>Sutcliffiella</taxon>
    </lineage>
</organism>
<dbReference type="GO" id="GO:0006281">
    <property type="term" value="P:DNA repair"/>
    <property type="evidence" value="ECO:0007669"/>
    <property type="project" value="InterPro"/>
</dbReference>
<accession>A0A223KT72</accession>
<dbReference type="Gene3D" id="3.10.310.30">
    <property type="match status" value="1"/>
</dbReference>
<evidence type="ECO:0000256" key="1">
    <source>
        <dbReference type="ARBA" id="ARBA00005915"/>
    </source>
</evidence>
<feature type="domain" description="DHHA1" evidence="7">
    <location>
        <begin position="347"/>
        <end position="440"/>
    </location>
</feature>
<evidence type="ECO:0000259" key="8">
    <source>
        <dbReference type="Pfam" id="PF10141"/>
    </source>
</evidence>
<dbReference type="InterPro" id="IPR018779">
    <property type="entry name" value="RecJ_C"/>
</dbReference>
<feature type="domain" description="RecJ OB" evidence="9">
    <location>
        <begin position="455"/>
        <end position="561"/>
    </location>
</feature>
<keyword evidence="3" id="KW-0540">Nuclease</keyword>
<dbReference type="Pfam" id="PF01368">
    <property type="entry name" value="DHH"/>
    <property type="match status" value="1"/>
</dbReference>
<dbReference type="KEGG" id="bcoh:BC6307_16105"/>
<dbReference type="RefSeq" id="WP_066420808.1">
    <property type="nucleotide sequence ID" value="NZ_CP018866.1"/>
</dbReference>